<keyword evidence="3" id="KW-1185">Reference proteome</keyword>
<keyword evidence="1" id="KW-0472">Membrane</keyword>
<keyword evidence="1" id="KW-1133">Transmembrane helix</keyword>
<feature type="transmembrane region" description="Helical" evidence="1">
    <location>
        <begin position="18"/>
        <end position="39"/>
    </location>
</feature>
<evidence type="ECO:0000313" key="2">
    <source>
        <dbReference type="EMBL" id="SDY13037.1"/>
    </source>
</evidence>
<dbReference type="RefSeq" id="WP_089887323.1">
    <property type="nucleotide sequence ID" value="NZ_CALJFH010000018.1"/>
</dbReference>
<dbReference type="InterPro" id="IPR025961">
    <property type="entry name" value="Metal_resist"/>
</dbReference>
<accession>A0A1H3HC79</accession>
<reference evidence="2 3" key="1">
    <citation type="submission" date="2016-10" db="EMBL/GenBank/DDBJ databases">
        <authorList>
            <person name="de Groot N.N."/>
        </authorList>
    </citation>
    <scope>NUCLEOTIDE SEQUENCE [LARGE SCALE GENOMIC DNA]</scope>
    <source>
        <strain evidence="2 3">DSM 24677</strain>
    </source>
</reference>
<evidence type="ECO:0000313" key="3">
    <source>
        <dbReference type="Proteomes" id="UP000199026"/>
    </source>
</evidence>
<dbReference type="EMBL" id="FNPR01000001">
    <property type="protein sequence ID" value="SDY13037.1"/>
    <property type="molecule type" value="Genomic_DNA"/>
</dbReference>
<sequence length="167" mass="17765">MAETMKDTKPKMSRKLKVLLIGSLSVNLLVAGLFVGAILRHSGPSDVGGHSDLLLRVLDKDDRRAIGSAVKEAQGGGRRAFWAGQKAALGDVAIALKAEPYDGAAVQAALARKSAHMSQTRNAAETAMLARFEAMSGAERAALAERLEAALARGLKSDWKKKDTRDQ</sequence>
<dbReference type="STRING" id="576131.SAMN05444486_101344"/>
<name>A0A1H3HC79_9RHOB</name>
<keyword evidence="1" id="KW-0812">Transmembrane</keyword>
<protein>
    <submittedName>
        <fullName evidence="2">Uncharacterized membrane protein</fullName>
    </submittedName>
</protein>
<dbReference type="Proteomes" id="UP000199026">
    <property type="component" value="Unassembled WGS sequence"/>
</dbReference>
<dbReference type="AlphaFoldDB" id="A0A1H3HC79"/>
<gene>
    <name evidence="2" type="ORF">SAMN05444486_101344</name>
</gene>
<dbReference type="Pfam" id="PF13801">
    <property type="entry name" value="Metal_resist"/>
    <property type="match status" value="1"/>
</dbReference>
<proteinExistence type="predicted"/>
<evidence type="ECO:0000256" key="1">
    <source>
        <dbReference type="SAM" id="Phobius"/>
    </source>
</evidence>
<dbReference type="OrthoDB" id="7876971at2"/>
<organism evidence="2 3">
    <name type="scientific">Lentibacter algarum</name>
    <dbReference type="NCBI Taxonomy" id="576131"/>
    <lineage>
        <taxon>Bacteria</taxon>
        <taxon>Pseudomonadati</taxon>
        <taxon>Pseudomonadota</taxon>
        <taxon>Alphaproteobacteria</taxon>
        <taxon>Rhodobacterales</taxon>
        <taxon>Roseobacteraceae</taxon>
        <taxon>Lentibacter</taxon>
    </lineage>
</organism>